<comment type="caution">
    <text evidence="1">The sequence shown here is derived from an EMBL/GenBank/DDBJ whole genome shotgun (WGS) entry which is preliminary data.</text>
</comment>
<evidence type="ECO:0000313" key="2">
    <source>
        <dbReference type="Proteomes" id="UP001526143"/>
    </source>
</evidence>
<dbReference type="EMBL" id="JAOWRF010000386">
    <property type="protein sequence ID" value="MCV3217087.1"/>
    <property type="molecule type" value="Genomic_DNA"/>
</dbReference>
<sequence length="271" mass="30006">MNQQLAGLNLDIVAATKKPATSTINLDFFSGAGIIEGEIKLASGPVNSKNFSRIELEENIVIVGEGNRVVFSEAMAGKTPDQLKIPVIASKYIQMLSNLEYEAIGVNIRGFLSFPEGKDAASRYIASNFLANASWQTIGFSPVRASINLVFDRERSPFYLNIAEAAMRKEEDEATVPIVMFSGSFSYVVNGESAAEKIAYMHEIIANWQTDFTAFNEIINNHFLAQNTAVNYQEMPQMSSYQEMPQIEAYQEMSQTESESETNLFVMNGVS</sequence>
<reference evidence="1 2" key="1">
    <citation type="submission" date="2022-10" db="EMBL/GenBank/DDBJ databases">
        <title>Identification of biosynthetic pathway for the production of the potent trypsin inhibitor radiosumin.</title>
        <authorList>
            <person name="Fewer D.P."/>
            <person name="Delbaje E."/>
            <person name="Ouyang X."/>
            <person name="Agostino P.D."/>
            <person name="Wahlsten M."/>
            <person name="Jokela J."/>
            <person name="Permi P."/>
            <person name="Haapaniemi E."/>
            <person name="Koistinen H."/>
        </authorList>
    </citation>
    <scope>NUCLEOTIDE SEQUENCE [LARGE SCALE GENOMIC DNA]</scope>
    <source>
        <strain evidence="1 2">NIES-515</strain>
    </source>
</reference>
<evidence type="ECO:0000313" key="1">
    <source>
        <dbReference type="EMBL" id="MCV3217087.1"/>
    </source>
</evidence>
<accession>A0ABT3B6T6</accession>
<gene>
    <name evidence="1" type="ORF">OGM63_26865</name>
</gene>
<name>A0ABT3B6T6_9CYAN</name>
<dbReference type="Proteomes" id="UP001526143">
    <property type="component" value="Unassembled WGS sequence"/>
</dbReference>
<keyword evidence="2" id="KW-1185">Reference proteome</keyword>
<proteinExistence type="predicted"/>
<organism evidence="1 2">
    <name type="scientific">Plectonema radiosum NIES-515</name>
    <dbReference type="NCBI Taxonomy" id="2986073"/>
    <lineage>
        <taxon>Bacteria</taxon>
        <taxon>Bacillati</taxon>
        <taxon>Cyanobacteriota</taxon>
        <taxon>Cyanophyceae</taxon>
        <taxon>Oscillatoriophycideae</taxon>
        <taxon>Oscillatoriales</taxon>
        <taxon>Microcoleaceae</taxon>
        <taxon>Plectonema</taxon>
    </lineage>
</organism>
<dbReference type="RefSeq" id="WP_263748780.1">
    <property type="nucleotide sequence ID" value="NZ_JAOWRF010000386.1"/>
</dbReference>
<protein>
    <submittedName>
        <fullName evidence="1">Uncharacterized protein</fullName>
    </submittedName>
</protein>